<dbReference type="InterPro" id="IPR000374">
    <property type="entry name" value="PC_trans"/>
</dbReference>
<evidence type="ECO:0000256" key="11">
    <source>
        <dbReference type="ARBA" id="ARBA00022692"/>
    </source>
</evidence>
<feature type="transmembrane region" description="Helical" evidence="19">
    <location>
        <begin position="91"/>
        <end position="109"/>
    </location>
</feature>
<evidence type="ECO:0000256" key="17">
    <source>
        <dbReference type="ARBA" id="ARBA00023264"/>
    </source>
</evidence>
<keyword evidence="16" id="KW-0594">Phospholipid biosynthesis</keyword>
<evidence type="ECO:0000256" key="15">
    <source>
        <dbReference type="ARBA" id="ARBA00023136"/>
    </source>
</evidence>
<dbReference type="GO" id="GO:0005886">
    <property type="term" value="C:plasma membrane"/>
    <property type="evidence" value="ECO:0007669"/>
    <property type="project" value="UniProtKB-SubCell"/>
</dbReference>
<name>A0A1A8XMS4_9PROT</name>
<dbReference type="PANTHER" id="PTHR46382:SF1">
    <property type="entry name" value="PHOSPHATIDATE CYTIDYLYLTRANSFERASE"/>
    <property type="match status" value="1"/>
</dbReference>
<dbReference type="EMBL" id="FLQX01000095">
    <property type="protein sequence ID" value="SBT05248.1"/>
    <property type="molecule type" value="Genomic_DNA"/>
</dbReference>
<keyword evidence="12 18" id="KW-0548">Nucleotidyltransferase</keyword>
<keyword evidence="14" id="KW-0443">Lipid metabolism</keyword>
<dbReference type="PANTHER" id="PTHR46382">
    <property type="entry name" value="PHOSPHATIDATE CYTIDYLYLTRANSFERASE"/>
    <property type="match status" value="1"/>
</dbReference>
<comment type="catalytic activity">
    <reaction evidence="1 18">
        <text>a 1,2-diacyl-sn-glycero-3-phosphate + CTP + H(+) = a CDP-1,2-diacyl-sn-glycerol + diphosphate</text>
        <dbReference type="Rhea" id="RHEA:16229"/>
        <dbReference type="ChEBI" id="CHEBI:15378"/>
        <dbReference type="ChEBI" id="CHEBI:33019"/>
        <dbReference type="ChEBI" id="CHEBI:37563"/>
        <dbReference type="ChEBI" id="CHEBI:58332"/>
        <dbReference type="ChEBI" id="CHEBI:58608"/>
        <dbReference type="EC" id="2.7.7.41"/>
    </reaction>
</comment>
<sequence length="278" mass="29193">MLKTRVITAVCLFAAVSFALFYLPPVGWLMFVTGVAAIAAWEWGALMRLGGSARIFLGVMLVILCALFAAVEPAAVGLGEGFSESAWRVGALLYLPAAVFWLLVVPIWLQRRWVLSHAGVGLATGAVLILPAWLALVQLRQVGALALLAIMGVVWVADIGAYFAGRSLGKHKLAPNISPGKTWEGAIGGGVAVLAYGVSLAAKLPAILAGNLGLLLLTLVLLTAISILGDLFESMLKRQAGLKDSSKVLPGHGGVLDRIDSLTSTLPLVALLWLVTLR</sequence>
<evidence type="ECO:0000256" key="18">
    <source>
        <dbReference type="RuleBase" id="RU003938"/>
    </source>
</evidence>
<evidence type="ECO:0000256" key="1">
    <source>
        <dbReference type="ARBA" id="ARBA00001698"/>
    </source>
</evidence>
<dbReference type="Pfam" id="PF01148">
    <property type="entry name" value="CTP_transf_1"/>
    <property type="match status" value="1"/>
</dbReference>
<dbReference type="AlphaFoldDB" id="A0A1A8XMS4"/>
<keyword evidence="10 18" id="KW-0808">Transferase</keyword>
<evidence type="ECO:0000256" key="12">
    <source>
        <dbReference type="ARBA" id="ARBA00022695"/>
    </source>
</evidence>
<accession>A0A1A8XMS4</accession>
<comment type="subcellular location">
    <subcellularLocation>
        <location evidence="2">Cell membrane</location>
        <topology evidence="2">Multi-pass membrane protein</topology>
    </subcellularLocation>
</comment>
<evidence type="ECO:0000256" key="2">
    <source>
        <dbReference type="ARBA" id="ARBA00004651"/>
    </source>
</evidence>
<keyword evidence="15 19" id="KW-0472">Membrane</keyword>
<proteinExistence type="inferred from homology"/>
<dbReference type="PROSITE" id="PS01315">
    <property type="entry name" value="CDS"/>
    <property type="match status" value="1"/>
</dbReference>
<protein>
    <recommendedName>
        <fullName evidence="7 18">Phosphatidate cytidylyltransferase</fullName>
        <ecNumber evidence="6 18">2.7.7.41</ecNumber>
    </recommendedName>
</protein>
<evidence type="ECO:0000256" key="13">
    <source>
        <dbReference type="ARBA" id="ARBA00022989"/>
    </source>
</evidence>
<feature type="transmembrane region" description="Helical" evidence="19">
    <location>
        <begin position="142"/>
        <end position="164"/>
    </location>
</feature>
<reference evidence="20 21" key="1">
    <citation type="submission" date="2016-06" db="EMBL/GenBank/DDBJ databases">
        <authorList>
            <person name="Kjaerup R.B."/>
            <person name="Dalgaard T.S."/>
            <person name="Juul-Madsen H.R."/>
        </authorList>
    </citation>
    <scope>NUCLEOTIDE SEQUENCE [LARGE SCALE GENOMIC DNA]</scope>
    <source>
        <strain evidence="20">3</strain>
    </source>
</reference>
<feature type="transmembrane region" description="Helical" evidence="19">
    <location>
        <begin position="29"/>
        <end position="46"/>
    </location>
</feature>
<evidence type="ECO:0000256" key="14">
    <source>
        <dbReference type="ARBA" id="ARBA00023098"/>
    </source>
</evidence>
<evidence type="ECO:0000256" key="7">
    <source>
        <dbReference type="ARBA" id="ARBA00019373"/>
    </source>
</evidence>
<evidence type="ECO:0000256" key="9">
    <source>
        <dbReference type="ARBA" id="ARBA00022516"/>
    </source>
</evidence>
<dbReference type="UniPathway" id="UPA00557">
    <property type="reaction ID" value="UER00614"/>
</dbReference>
<evidence type="ECO:0000256" key="19">
    <source>
        <dbReference type="SAM" id="Phobius"/>
    </source>
</evidence>
<comment type="similarity">
    <text evidence="5 18">Belongs to the CDS family.</text>
</comment>
<dbReference type="EC" id="2.7.7.41" evidence="6 18"/>
<keyword evidence="8" id="KW-1003">Cell membrane</keyword>
<dbReference type="RefSeq" id="WP_186406447.1">
    <property type="nucleotide sequence ID" value="NZ_FLQX01000095.1"/>
</dbReference>
<feature type="transmembrane region" description="Helical" evidence="19">
    <location>
        <begin position="208"/>
        <end position="229"/>
    </location>
</feature>
<evidence type="ECO:0000313" key="21">
    <source>
        <dbReference type="Proteomes" id="UP000199169"/>
    </source>
</evidence>
<dbReference type="GO" id="GO:0004605">
    <property type="term" value="F:phosphatidate cytidylyltransferase activity"/>
    <property type="evidence" value="ECO:0007669"/>
    <property type="project" value="UniProtKB-EC"/>
</dbReference>
<keyword evidence="9" id="KW-0444">Lipid biosynthesis</keyword>
<keyword evidence="13 19" id="KW-1133">Transmembrane helix</keyword>
<feature type="transmembrane region" description="Helical" evidence="19">
    <location>
        <begin position="53"/>
        <end position="71"/>
    </location>
</feature>
<dbReference type="GO" id="GO:0016024">
    <property type="term" value="P:CDP-diacylglycerol biosynthetic process"/>
    <property type="evidence" value="ECO:0007669"/>
    <property type="project" value="UniProtKB-UniPathway"/>
</dbReference>
<evidence type="ECO:0000256" key="3">
    <source>
        <dbReference type="ARBA" id="ARBA00005119"/>
    </source>
</evidence>
<keyword evidence="11 18" id="KW-0812">Transmembrane</keyword>
<comment type="pathway">
    <text evidence="3 18">Phospholipid metabolism; CDP-diacylglycerol biosynthesis; CDP-diacylglycerol from sn-glycerol 3-phosphate: step 3/3.</text>
</comment>
<gene>
    <name evidence="20" type="primary">cdsA</name>
    <name evidence="20" type="ORF">ACCAA_200035</name>
</gene>
<dbReference type="Proteomes" id="UP000199169">
    <property type="component" value="Unassembled WGS sequence"/>
</dbReference>
<dbReference type="STRING" id="1860102.ACCAA_200035"/>
<evidence type="ECO:0000256" key="8">
    <source>
        <dbReference type="ARBA" id="ARBA00022475"/>
    </source>
</evidence>
<keyword evidence="21" id="KW-1185">Reference proteome</keyword>
<evidence type="ECO:0000256" key="16">
    <source>
        <dbReference type="ARBA" id="ARBA00023209"/>
    </source>
</evidence>
<organism evidence="20 21">
    <name type="scientific">Candidatus Accumulibacter aalborgensis</name>
    <dbReference type="NCBI Taxonomy" id="1860102"/>
    <lineage>
        <taxon>Bacteria</taxon>
        <taxon>Pseudomonadati</taxon>
        <taxon>Pseudomonadota</taxon>
        <taxon>Betaproteobacteria</taxon>
        <taxon>Candidatus Accumulibacter</taxon>
    </lineage>
</organism>
<evidence type="ECO:0000256" key="6">
    <source>
        <dbReference type="ARBA" id="ARBA00012487"/>
    </source>
</evidence>
<evidence type="ECO:0000256" key="10">
    <source>
        <dbReference type="ARBA" id="ARBA00022679"/>
    </source>
</evidence>
<evidence type="ECO:0000313" key="20">
    <source>
        <dbReference type="EMBL" id="SBT05248.1"/>
    </source>
</evidence>
<feature type="transmembrane region" description="Helical" evidence="19">
    <location>
        <begin position="185"/>
        <end position="202"/>
    </location>
</feature>
<evidence type="ECO:0000256" key="4">
    <source>
        <dbReference type="ARBA" id="ARBA00005189"/>
    </source>
</evidence>
<comment type="pathway">
    <text evidence="4">Lipid metabolism.</text>
</comment>
<evidence type="ECO:0000256" key="5">
    <source>
        <dbReference type="ARBA" id="ARBA00010185"/>
    </source>
</evidence>
<keyword evidence="17" id="KW-1208">Phospholipid metabolism</keyword>
<feature type="transmembrane region" description="Helical" evidence="19">
    <location>
        <begin position="114"/>
        <end position="136"/>
    </location>
</feature>